<feature type="domain" description="Alcohol dehydrogenase-like C-terminal" evidence="3">
    <location>
        <begin position="177"/>
        <end position="288"/>
    </location>
</feature>
<dbReference type="Pfam" id="PF00107">
    <property type="entry name" value="ADH_zinc_N"/>
    <property type="match status" value="1"/>
</dbReference>
<dbReference type="PANTHER" id="PTHR43401:SF2">
    <property type="entry name" value="L-THREONINE 3-DEHYDROGENASE"/>
    <property type="match status" value="1"/>
</dbReference>
<dbReference type="SUPFAM" id="SSF51735">
    <property type="entry name" value="NAD(P)-binding Rossmann-fold domains"/>
    <property type="match status" value="1"/>
</dbReference>
<dbReference type="Pfam" id="PF08240">
    <property type="entry name" value="ADH_N"/>
    <property type="match status" value="1"/>
</dbReference>
<dbReference type="InterPro" id="IPR050129">
    <property type="entry name" value="Zn_alcohol_dh"/>
</dbReference>
<dbReference type="EMBL" id="JACHWR010000002">
    <property type="protein sequence ID" value="MBB3042847.1"/>
    <property type="molecule type" value="Genomic_DNA"/>
</dbReference>
<keyword evidence="6" id="KW-1185">Reference proteome</keyword>
<dbReference type="Gene3D" id="3.90.180.10">
    <property type="entry name" value="Medium-chain alcohol dehydrogenases, catalytic domain"/>
    <property type="match status" value="1"/>
</dbReference>
<sequence>MSASVVFQGPGWVDLAERPVPEPGPSDAVIAVEGCGVCGSDLTSYRDGAYVSPGQVMGHEFVGAVVATGEECRVAVGDRLVVRPMRSCERCWYCRRGDIHLCSGTAELSLSFGLPGGYAAHVLVPDPRPGVDVFVLSAAVDVRDAIWVEPLAVALHAVRLAGPVAGRRVLVVGAGSIGLCLLTAARLSGATTVVVEPRAVRRDLAVALGADAVLADAGELAAGSVDAVLDSTGVPAAVEGAIGATFPGSSVVLVGVTHRDVALPEGRWVRGSFGYQEGDFAAAAELVATGRARLGRAVTHEFPLTSFDEAMTVAASDPRAGKVVIRP</sequence>
<dbReference type="Proteomes" id="UP000589626">
    <property type="component" value="Unassembled WGS sequence"/>
</dbReference>
<proteinExistence type="predicted"/>
<dbReference type="Gene3D" id="3.40.50.720">
    <property type="entry name" value="NAD(P)-binding Rossmann-like Domain"/>
    <property type="match status" value="1"/>
</dbReference>
<dbReference type="RefSeq" id="WP_183592766.1">
    <property type="nucleotide sequence ID" value="NZ_JACHWR010000002.1"/>
</dbReference>
<evidence type="ECO:0000259" key="3">
    <source>
        <dbReference type="Pfam" id="PF00107"/>
    </source>
</evidence>
<dbReference type="SUPFAM" id="SSF50129">
    <property type="entry name" value="GroES-like"/>
    <property type="match status" value="1"/>
</dbReference>
<evidence type="ECO:0000313" key="5">
    <source>
        <dbReference type="EMBL" id="MBB3042847.1"/>
    </source>
</evidence>
<dbReference type="InterPro" id="IPR013154">
    <property type="entry name" value="ADH-like_N"/>
</dbReference>
<dbReference type="InterPro" id="IPR013149">
    <property type="entry name" value="ADH-like_C"/>
</dbReference>
<evidence type="ECO:0000313" key="6">
    <source>
        <dbReference type="Proteomes" id="UP000589626"/>
    </source>
</evidence>
<accession>A0A7W4VW50</accession>
<protein>
    <submittedName>
        <fullName evidence="5">2-desacetyl-2-hydroxyethyl bacteriochlorophyllide A dehydrogenase</fullName>
    </submittedName>
</protein>
<dbReference type="PANTHER" id="PTHR43401">
    <property type="entry name" value="L-THREONINE 3-DEHYDROGENASE"/>
    <property type="match status" value="1"/>
</dbReference>
<feature type="domain" description="Alcohol dehydrogenase-like N-terminal" evidence="4">
    <location>
        <begin position="24"/>
        <end position="126"/>
    </location>
</feature>
<organism evidence="5 6">
    <name type="scientific">Nocardioides soli</name>
    <dbReference type="NCBI Taxonomy" id="1036020"/>
    <lineage>
        <taxon>Bacteria</taxon>
        <taxon>Bacillati</taxon>
        <taxon>Actinomycetota</taxon>
        <taxon>Actinomycetes</taxon>
        <taxon>Propionibacteriales</taxon>
        <taxon>Nocardioidaceae</taxon>
        <taxon>Nocardioides</taxon>
    </lineage>
</organism>
<gene>
    <name evidence="5" type="ORF">FHU40_002665</name>
</gene>
<comment type="cofactor">
    <cofactor evidence="1">
        <name>Zn(2+)</name>
        <dbReference type="ChEBI" id="CHEBI:29105"/>
    </cofactor>
</comment>
<evidence type="ECO:0000259" key="4">
    <source>
        <dbReference type="Pfam" id="PF08240"/>
    </source>
</evidence>
<reference evidence="5 6" key="1">
    <citation type="submission" date="2020-08" db="EMBL/GenBank/DDBJ databases">
        <title>Sequencing the genomes of 1000 actinobacteria strains.</title>
        <authorList>
            <person name="Klenk H.-P."/>
        </authorList>
    </citation>
    <scope>NUCLEOTIDE SEQUENCE [LARGE SCALE GENOMIC DNA]</scope>
    <source>
        <strain evidence="5 6">DSM 105498</strain>
    </source>
</reference>
<evidence type="ECO:0000256" key="1">
    <source>
        <dbReference type="ARBA" id="ARBA00001947"/>
    </source>
</evidence>
<dbReference type="GO" id="GO:0016491">
    <property type="term" value="F:oxidoreductase activity"/>
    <property type="evidence" value="ECO:0007669"/>
    <property type="project" value="UniProtKB-KW"/>
</dbReference>
<dbReference type="InterPro" id="IPR036291">
    <property type="entry name" value="NAD(P)-bd_dom_sf"/>
</dbReference>
<dbReference type="AlphaFoldDB" id="A0A7W4VW50"/>
<evidence type="ECO:0000256" key="2">
    <source>
        <dbReference type="ARBA" id="ARBA00023002"/>
    </source>
</evidence>
<comment type="caution">
    <text evidence="5">The sequence shown here is derived from an EMBL/GenBank/DDBJ whole genome shotgun (WGS) entry which is preliminary data.</text>
</comment>
<keyword evidence="2" id="KW-0560">Oxidoreductase</keyword>
<dbReference type="InterPro" id="IPR011032">
    <property type="entry name" value="GroES-like_sf"/>
</dbReference>
<name>A0A7W4VW50_9ACTN</name>